<dbReference type="SMART" id="SM00256">
    <property type="entry name" value="FBOX"/>
    <property type="match status" value="1"/>
</dbReference>
<keyword evidence="4" id="KW-1185">Reference proteome</keyword>
<dbReference type="InterPro" id="IPR001810">
    <property type="entry name" value="F-box_dom"/>
</dbReference>
<dbReference type="PROSITE" id="PS50181">
    <property type="entry name" value="FBOX"/>
    <property type="match status" value="1"/>
</dbReference>
<dbReference type="GO" id="GO:0019005">
    <property type="term" value="C:SCF ubiquitin ligase complex"/>
    <property type="evidence" value="ECO:0007669"/>
    <property type="project" value="TreeGrafter"/>
</dbReference>
<evidence type="ECO:0000313" key="4">
    <source>
        <dbReference type="Proteomes" id="UP000198341"/>
    </source>
</evidence>
<dbReference type="GeneID" id="19013904"/>
<protein>
    <recommendedName>
        <fullName evidence="2">F-box domain-containing protein</fullName>
    </recommendedName>
</protein>
<dbReference type="STRING" id="41875.K8F438"/>
<dbReference type="AlphaFoldDB" id="K8F438"/>
<accession>K8F438</accession>
<evidence type="ECO:0000313" key="3">
    <source>
        <dbReference type="EMBL" id="CCO66802.1"/>
    </source>
</evidence>
<sequence length="374" mass="43931">MEARRHSSMSSSFFSRPWQDLYNVSVRVPSPLANDAKCDFMNAEDVDDDEHNKSKILVMLHVDAIYEVFKRLSPRDLVRVSTVCKKWHAIVQHSTKSLWQSHCERAFRFFDVNGEETRKRCAEAYSNNYKKMFYERNRIRTDGLYVSRNTYVKACARREIGTSKKEHRPARVVVYYRYFRFLENGEWYSKTSPEPVRVVKRTMYDGKKANEDSSVNVGWYQLDEKEKEERIHCQSAKMKPESGYVTTTHFWVRLRSRLKGGSDRLDCVKLLLVDEDLDANEVLDEEEITEKAKRILPTEENWESVDDYEALYRRNLGAERQGVAPGAYTSGHPNSDGQRDLQRGLNTLVFIPWEECEHHELNKDISEMDFYITG</sequence>
<dbReference type="InterPro" id="IPR036047">
    <property type="entry name" value="F-box-like_dom_sf"/>
</dbReference>
<dbReference type="Proteomes" id="UP000198341">
    <property type="component" value="Chromosome 9"/>
</dbReference>
<reference evidence="3 4" key="1">
    <citation type="submission" date="2011-10" db="EMBL/GenBank/DDBJ databases">
        <authorList>
            <person name="Genoscope - CEA"/>
        </authorList>
    </citation>
    <scope>NUCLEOTIDE SEQUENCE [LARGE SCALE GENOMIC DNA]</scope>
    <source>
        <strain evidence="3 4">RCC 1105</strain>
    </source>
</reference>
<dbReference type="GO" id="GO:0031146">
    <property type="term" value="P:SCF-dependent proteasomal ubiquitin-dependent protein catabolic process"/>
    <property type="evidence" value="ECO:0007669"/>
    <property type="project" value="TreeGrafter"/>
</dbReference>
<organism evidence="3 4">
    <name type="scientific">Bathycoccus prasinos</name>
    <dbReference type="NCBI Taxonomy" id="41875"/>
    <lineage>
        <taxon>Eukaryota</taxon>
        <taxon>Viridiplantae</taxon>
        <taxon>Chlorophyta</taxon>
        <taxon>Mamiellophyceae</taxon>
        <taxon>Mamiellales</taxon>
        <taxon>Bathycoccaceae</taxon>
        <taxon>Bathycoccus</taxon>
    </lineage>
</organism>
<dbReference type="KEGG" id="bpg:Bathy09g03970"/>
<dbReference type="InterPro" id="IPR045464">
    <property type="entry name" value="Hrt3/FBXO9_C"/>
</dbReference>
<feature type="domain" description="F-box" evidence="2">
    <location>
        <begin position="54"/>
        <end position="102"/>
    </location>
</feature>
<dbReference type="eggNOG" id="KOG2997">
    <property type="taxonomic scope" value="Eukaryota"/>
</dbReference>
<dbReference type="PANTHER" id="PTHR12874">
    <property type="entry name" value="F-BOX ONLY PROTEIN 48-RELATED"/>
    <property type="match status" value="1"/>
</dbReference>
<dbReference type="GO" id="GO:0005737">
    <property type="term" value="C:cytoplasm"/>
    <property type="evidence" value="ECO:0007669"/>
    <property type="project" value="TreeGrafter"/>
</dbReference>
<evidence type="ECO:0000256" key="1">
    <source>
        <dbReference type="ARBA" id="ARBA00022786"/>
    </source>
</evidence>
<name>K8F438_9CHLO</name>
<dbReference type="SUPFAM" id="SSF81383">
    <property type="entry name" value="F-box domain"/>
    <property type="match status" value="1"/>
</dbReference>
<dbReference type="Gene3D" id="1.20.1280.50">
    <property type="match status" value="1"/>
</dbReference>
<dbReference type="Pfam" id="PF19270">
    <property type="entry name" value="FBO_C"/>
    <property type="match status" value="1"/>
</dbReference>
<dbReference type="OrthoDB" id="2117972at2759"/>
<keyword evidence="1" id="KW-0833">Ubl conjugation pathway</keyword>
<dbReference type="Pfam" id="PF12937">
    <property type="entry name" value="F-box-like"/>
    <property type="match status" value="1"/>
</dbReference>
<proteinExistence type="predicted"/>
<dbReference type="PANTHER" id="PTHR12874:SF9">
    <property type="entry name" value="F-BOX ONLY PROTEIN 48"/>
    <property type="match status" value="1"/>
</dbReference>
<gene>
    <name evidence="3" type="ORF">Bathy09g03970</name>
</gene>
<dbReference type="RefSeq" id="XP_007511242.1">
    <property type="nucleotide sequence ID" value="XM_007511180.1"/>
</dbReference>
<evidence type="ECO:0000259" key="2">
    <source>
        <dbReference type="PROSITE" id="PS50181"/>
    </source>
</evidence>
<dbReference type="EMBL" id="FO082270">
    <property type="protein sequence ID" value="CCO66802.1"/>
    <property type="molecule type" value="Genomic_DNA"/>
</dbReference>